<accession>A0A7W8FU65</accession>
<gene>
    <name evidence="4" type="ORF">HNQ47_000277</name>
</gene>
<dbReference type="EMBL" id="JACHHK010000001">
    <property type="protein sequence ID" value="MBB5182274.1"/>
    <property type="molecule type" value="Genomic_DNA"/>
</dbReference>
<dbReference type="Pfam" id="PF04321">
    <property type="entry name" value="RmlD_sub_bind"/>
    <property type="match status" value="1"/>
</dbReference>
<feature type="domain" description="RmlD-like substrate binding" evidence="3">
    <location>
        <begin position="3"/>
        <end position="285"/>
    </location>
</feature>
<comment type="similarity">
    <text evidence="1 2">Belongs to the dTDP-4-dehydrorhamnose reductase family.</text>
</comment>
<dbReference type="PANTHER" id="PTHR10491:SF4">
    <property type="entry name" value="METHIONINE ADENOSYLTRANSFERASE 2 SUBUNIT BETA"/>
    <property type="match status" value="1"/>
</dbReference>
<dbReference type="EC" id="1.1.1.133" evidence="2"/>
<comment type="pathway">
    <text evidence="2">Carbohydrate biosynthesis; dTDP-L-rhamnose biosynthesis.</text>
</comment>
<dbReference type="SUPFAM" id="SSF51735">
    <property type="entry name" value="NAD(P)-binding Rossmann-fold domains"/>
    <property type="match status" value="1"/>
</dbReference>
<dbReference type="InterPro" id="IPR005913">
    <property type="entry name" value="dTDP_dehydrorham_reduct"/>
</dbReference>
<dbReference type="InterPro" id="IPR036291">
    <property type="entry name" value="NAD(P)-bd_dom_sf"/>
</dbReference>
<sequence length="289" mass="32702">MKTILTTGSNGYLASLIYQTNRDPYHWIRMTRKNADLTDPDAVEAYLRTQDFDVCFHAAANANTKFCDEHPDLAKAINVESTKRIVNVCKEKGAKLIFSGSEQEFNGVDAAGPHTESETTKSVTMYGQNKIECEQYIQDTYPQAVLLRYSWQMGLSMPGIKASPNLMKNVMTALLHQQPTLFTCNEKRCMTYAKHLAEAFPQLIELEPGIYHVAASNERTTYECAVYIAQQLGASPEAIKQFILPNHERYADRFRDFRLDAGKLAAKGITFGTFEENVQEILKDFGWDK</sequence>
<keyword evidence="2" id="KW-0521">NADP</keyword>
<dbReference type="RefSeq" id="WP_183326786.1">
    <property type="nucleotide sequence ID" value="NZ_JACHHK010000001.1"/>
</dbReference>
<dbReference type="GO" id="GO:0008831">
    <property type="term" value="F:dTDP-4-dehydrorhamnose reductase activity"/>
    <property type="evidence" value="ECO:0007669"/>
    <property type="project" value="UniProtKB-EC"/>
</dbReference>
<dbReference type="GO" id="GO:0048270">
    <property type="term" value="F:methionine adenosyltransferase regulator activity"/>
    <property type="evidence" value="ECO:0007669"/>
    <property type="project" value="TreeGrafter"/>
</dbReference>
<comment type="caution">
    <text evidence="4">The sequence shown here is derived from an EMBL/GenBank/DDBJ whole genome shotgun (WGS) entry which is preliminary data.</text>
</comment>
<dbReference type="GO" id="GO:0019305">
    <property type="term" value="P:dTDP-rhamnose biosynthetic process"/>
    <property type="evidence" value="ECO:0007669"/>
    <property type="project" value="UniProtKB-UniPathway"/>
</dbReference>
<comment type="function">
    <text evidence="2">Catalyzes the reduction of dTDP-6-deoxy-L-lyxo-4-hexulose to yield dTDP-L-rhamnose.</text>
</comment>
<protein>
    <recommendedName>
        <fullName evidence="2">dTDP-4-dehydrorhamnose reductase</fullName>
        <ecNumber evidence="2">1.1.1.133</ecNumber>
    </recommendedName>
</protein>
<dbReference type="Gene3D" id="3.40.50.720">
    <property type="entry name" value="NAD(P)-binding Rossmann-like Domain"/>
    <property type="match status" value="1"/>
</dbReference>
<evidence type="ECO:0000259" key="3">
    <source>
        <dbReference type="Pfam" id="PF04321"/>
    </source>
</evidence>
<organism evidence="4 5">
    <name type="scientific">Catenisphaera adipataccumulans</name>
    <dbReference type="NCBI Taxonomy" id="700500"/>
    <lineage>
        <taxon>Bacteria</taxon>
        <taxon>Bacillati</taxon>
        <taxon>Bacillota</taxon>
        <taxon>Erysipelotrichia</taxon>
        <taxon>Erysipelotrichales</taxon>
        <taxon>Erysipelotrichaceae</taxon>
        <taxon>Catenisphaera</taxon>
    </lineage>
</organism>
<dbReference type="GO" id="GO:0048269">
    <property type="term" value="C:methionine adenosyltransferase complex"/>
    <property type="evidence" value="ECO:0007669"/>
    <property type="project" value="TreeGrafter"/>
</dbReference>
<dbReference type="GO" id="GO:0006556">
    <property type="term" value="P:S-adenosylmethionine biosynthetic process"/>
    <property type="evidence" value="ECO:0007669"/>
    <property type="project" value="TreeGrafter"/>
</dbReference>
<evidence type="ECO:0000256" key="2">
    <source>
        <dbReference type="RuleBase" id="RU364082"/>
    </source>
</evidence>
<evidence type="ECO:0000313" key="5">
    <source>
        <dbReference type="Proteomes" id="UP000539953"/>
    </source>
</evidence>
<dbReference type="AlphaFoldDB" id="A0A7W8FU65"/>
<reference evidence="4 5" key="1">
    <citation type="submission" date="2020-08" db="EMBL/GenBank/DDBJ databases">
        <title>Genomic Encyclopedia of Type Strains, Phase IV (KMG-IV): sequencing the most valuable type-strain genomes for metagenomic binning, comparative biology and taxonomic classification.</title>
        <authorList>
            <person name="Goeker M."/>
        </authorList>
    </citation>
    <scope>NUCLEOTIDE SEQUENCE [LARGE SCALE GENOMIC DNA]</scope>
    <source>
        <strain evidence="4 5">DSM 25799</strain>
    </source>
</reference>
<evidence type="ECO:0000313" key="4">
    <source>
        <dbReference type="EMBL" id="MBB5182274.1"/>
    </source>
</evidence>
<name>A0A7W8FU65_9FIRM</name>
<dbReference type="Proteomes" id="UP000539953">
    <property type="component" value="Unassembled WGS sequence"/>
</dbReference>
<dbReference type="PANTHER" id="PTHR10491">
    <property type="entry name" value="DTDP-4-DEHYDRORHAMNOSE REDUCTASE"/>
    <property type="match status" value="1"/>
</dbReference>
<keyword evidence="5" id="KW-1185">Reference proteome</keyword>
<evidence type="ECO:0000256" key="1">
    <source>
        <dbReference type="ARBA" id="ARBA00010944"/>
    </source>
</evidence>
<dbReference type="UniPathway" id="UPA00124"/>
<proteinExistence type="inferred from homology"/>
<dbReference type="InterPro" id="IPR029903">
    <property type="entry name" value="RmlD-like-bd"/>
</dbReference>
<keyword evidence="2 4" id="KW-0560">Oxidoreductase</keyword>